<dbReference type="PANTHER" id="PTHR10795">
    <property type="entry name" value="PROPROTEIN CONVERTASE SUBTILISIN/KEXIN"/>
    <property type="match status" value="1"/>
</dbReference>
<protein>
    <recommendedName>
        <fullName evidence="4">Peptidase S8/S53 domain-containing protein</fullName>
    </recommendedName>
</protein>
<organism evidence="5 6">
    <name type="scientific">Microthlaspi erraticum</name>
    <dbReference type="NCBI Taxonomy" id="1685480"/>
    <lineage>
        <taxon>Eukaryota</taxon>
        <taxon>Viridiplantae</taxon>
        <taxon>Streptophyta</taxon>
        <taxon>Embryophyta</taxon>
        <taxon>Tracheophyta</taxon>
        <taxon>Spermatophyta</taxon>
        <taxon>Magnoliopsida</taxon>
        <taxon>eudicotyledons</taxon>
        <taxon>Gunneridae</taxon>
        <taxon>Pentapetalae</taxon>
        <taxon>rosids</taxon>
        <taxon>malvids</taxon>
        <taxon>Brassicales</taxon>
        <taxon>Brassicaceae</taxon>
        <taxon>Coluteocarpeae</taxon>
        <taxon>Microthlaspi</taxon>
    </lineage>
</organism>
<dbReference type="GO" id="GO:0006508">
    <property type="term" value="P:proteolysis"/>
    <property type="evidence" value="ECO:0007669"/>
    <property type="project" value="InterPro"/>
</dbReference>
<dbReference type="OrthoDB" id="1074581at2759"/>
<evidence type="ECO:0000256" key="2">
    <source>
        <dbReference type="ARBA" id="ARBA00022729"/>
    </source>
</evidence>
<sequence length="150" mass="16675">MACPHVSGIAALLKAAHPDWTPAAHPDWTLAAIRSALMTTASKTGNDGKPIIDISTPQIRTVARRDFTCDPKKTYRIADLNYPSFAVRINHSLSEGGAYKYTCVVTSVEEPESQREKIIHGHVHREYVDAVQWSDGRHVVRNPVALSWPY</sequence>
<comment type="similarity">
    <text evidence="1 3">Belongs to the peptidase S8 family.</text>
</comment>
<evidence type="ECO:0000313" key="6">
    <source>
        <dbReference type="Proteomes" id="UP000467841"/>
    </source>
</evidence>
<evidence type="ECO:0000259" key="4">
    <source>
        <dbReference type="Pfam" id="PF00082"/>
    </source>
</evidence>
<dbReference type="Gene3D" id="3.40.50.200">
    <property type="entry name" value="Peptidase S8/S53 domain"/>
    <property type="match status" value="1"/>
</dbReference>
<keyword evidence="6" id="KW-1185">Reference proteome</keyword>
<dbReference type="Pfam" id="PF00082">
    <property type="entry name" value="Peptidase_S8"/>
    <property type="match status" value="1"/>
</dbReference>
<feature type="domain" description="Peptidase S8/S53" evidence="4">
    <location>
        <begin position="1"/>
        <end position="46"/>
    </location>
</feature>
<name>A0A6D2KN16_9BRAS</name>
<proteinExistence type="inferred from homology"/>
<comment type="caution">
    <text evidence="3">Lacks conserved residue(s) required for the propagation of feature annotation.</text>
</comment>
<dbReference type="InterPro" id="IPR045051">
    <property type="entry name" value="SBT"/>
</dbReference>
<accession>A0A6D2KN16</accession>
<dbReference type="SUPFAM" id="SSF52743">
    <property type="entry name" value="Subtilisin-like"/>
    <property type="match status" value="1"/>
</dbReference>
<dbReference type="Gene3D" id="2.60.40.2310">
    <property type="match status" value="1"/>
</dbReference>
<evidence type="ECO:0000313" key="5">
    <source>
        <dbReference type="EMBL" id="CAA7055921.1"/>
    </source>
</evidence>
<keyword evidence="2" id="KW-0732">Signal</keyword>
<dbReference type="EMBL" id="CACVBM020001618">
    <property type="protein sequence ID" value="CAA7055921.1"/>
    <property type="molecule type" value="Genomic_DNA"/>
</dbReference>
<gene>
    <name evidence="5" type="ORF">MERR_LOCUS43157</name>
</gene>
<dbReference type="GO" id="GO:0004252">
    <property type="term" value="F:serine-type endopeptidase activity"/>
    <property type="evidence" value="ECO:0007669"/>
    <property type="project" value="InterPro"/>
</dbReference>
<dbReference type="InterPro" id="IPR036852">
    <property type="entry name" value="Peptidase_S8/S53_dom_sf"/>
</dbReference>
<reference evidence="5" key="1">
    <citation type="submission" date="2020-01" db="EMBL/GenBank/DDBJ databases">
        <authorList>
            <person name="Mishra B."/>
        </authorList>
    </citation>
    <scope>NUCLEOTIDE SEQUENCE [LARGE SCALE GENOMIC DNA]</scope>
</reference>
<dbReference type="AlphaFoldDB" id="A0A6D2KN16"/>
<dbReference type="Proteomes" id="UP000467841">
    <property type="component" value="Unassembled WGS sequence"/>
</dbReference>
<dbReference type="InterPro" id="IPR000209">
    <property type="entry name" value="Peptidase_S8/S53_dom"/>
</dbReference>
<dbReference type="PROSITE" id="PS51892">
    <property type="entry name" value="SUBTILASE"/>
    <property type="match status" value="1"/>
</dbReference>
<evidence type="ECO:0000256" key="1">
    <source>
        <dbReference type="ARBA" id="ARBA00011073"/>
    </source>
</evidence>
<comment type="caution">
    <text evidence="5">The sequence shown here is derived from an EMBL/GenBank/DDBJ whole genome shotgun (WGS) entry which is preliminary data.</text>
</comment>
<evidence type="ECO:0000256" key="3">
    <source>
        <dbReference type="PROSITE-ProRule" id="PRU01240"/>
    </source>
</evidence>